<organism evidence="1 2">
    <name type="scientific">Macrostomum lignano</name>
    <dbReference type="NCBI Taxonomy" id="282301"/>
    <lineage>
        <taxon>Eukaryota</taxon>
        <taxon>Metazoa</taxon>
        <taxon>Spiralia</taxon>
        <taxon>Lophotrochozoa</taxon>
        <taxon>Platyhelminthes</taxon>
        <taxon>Rhabditophora</taxon>
        <taxon>Macrostomorpha</taxon>
        <taxon>Macrostomida</taxon>
        <taxon>Macrostomidae</taxon>
        <taxon>Macrostomum</taxon>
    </lineage>
</organism>
<evidence type="ECO:0000313" key="2">
    <source>
        <dbReference type="Proteomes" id="UP000215902"/>
    </source>
</evidence>
<comment type="caution">
    <text evidence="1">The sequence shown here is derived from an EMBL/GenBank/DDBJ whole genome shotgun (WGS) entry which is preliminary data.</text>
</comment>
<dbReference type="EMBL" id="NIVC01001669">
    <property type="protein sequence ID" value="PAA65270.1"/>
    <property type="molecule type" value="Genomic_DNA"/>
</dbReference>
<keyword evidence="2" id="KW-1185">Reference proteome</keyword>
<protein>
    <submittedName>
        <fullName evidence="1">Uncharacterized protein</fullName>
    </submittedName>
</protein>
<dbReference type="Proteomes" id="UP000215902">
    <property type="component" value="Unassembled WGS sequence"/>
</dbReference>
<evidence type="ECO:0000313" key="1">
    <source>
        <dbReference type="EMBL" id="PAA65270.1"/>
    </source>
</evidence>
<feature type="non-terminal residue" evidence="1">
    <location>
        <position position="1"/>
    </location>
</feature>
<proteinExistence type="predicted"/>
<sequence length="95" mass="10607">SHRRGRRRDYRGQPVSLARPGCWRTASGARSPSATGSCLRQLVSGTRQQRACGDRQALGMGEEAAVREVTRKFERTSAANLEPFVLFQPIRTTYL</sequence>
<name>A0A267EUP7_9PLAT</name>
<accession>A0A267EUP7</accession>
<gene>
    <name evidence="1" type="ORF">BOX15_Mlig021704g2</name>
</gene>
<reference evidence="1 2" key="1">
    <citation type="submission" date="2017-06" db="EMBL/GenBank/DDBJ databases">
        <title>A platform for efficient transgenesis in Macrostomum lignano, a flatworm model organism for stem cell research.</title>
        <authorList>
            <person name="Berezikov E."/>
        </authorList>
    </citation>
    <scope>NUCLEOTIDE SEQUENCE [LARGE SCALE GENOMIC DNA]</scope>
    <source>
        <strain evidence="1">DV1</strain>
        <tissue evidence="1">Whole organism</tissue>
    </source>
</reference>
<dbReference type="AlphaFoldDB" id="A0A267EUP7"/>